<keyword evidence="1" id="KW-0472">Membrane</keyword>
<proteinExistence type="predicted"/>
<evidence type="ECO:0000256" key="1">
    <source>
        <dbReference type="SAM" id="Phobius"/>
    </source>
</evidence>
<evidence type="ECO:0008006" key="4">
    <source>
        <dbReference type="Google" id="ProtNLM"/>
    </source>
</evidence>
<dbReference type="EMBL" id="MCSI01000116">
    <property type="protein sequence ID" value="PME64624.1"/>
    <property type="molecule type" value="Genomic_DNA"/>
</dbReference>
<dbReference type="Proteomes" id="UP000235778">
    <property type="component" value="Unassembled WGS sequence"/>
</dbReference>
<name>A0A2N7BW17_9VIBR</name>
<reference evidence="3" key="1">
    <citation type="submission" date="2016-07" db="EMBL/GenBank/DDBJ databases">
        <title>Nontailed viruses are major unrecognized killers of bacteria in the ocean.</title>
        <authorList>
            <person name="Kauffman K."/>
            <person name="Hussain F."/>
            <person name="Yang J."/>
            <person name="Arevalo P."/>
            <person name="Brown J."/>
            <person name="Cutler M."/>
            <person name="Kelly L."/>
            <person name="Polz M.F."/>
        </authorList>
    </citation>
    <scope>NUCLEOTIDE SEQUENCE [LARGE SCALE GENOMIC DNA]</scope>
    <source>
        <strain evidence="3">10N.286.55.C1</strain>
    </source>
</reference>
<comment type="caution">
    <text evidence="2">The sequence shown here is derived from an EMBL/GenBank/DDBJ whole genome shotgun (WGS) entry which is preliminary data.</text>
</comment>
<feature type="transmembrane region" description="Helical" evidence="1">
    <location>
        <begin position="20"/>
        <end position="40"/>
    </location>
</feature>
<protein>
    <recommendedName>
        <fullName evidence="4">Pilus assembly protein</fullName>
    </recommendedName>
</protein>
<dbReference type="InterPro" id="IPR031582">
    <property type="entry name" value="TadF"/>
</dbReference>
<evidence type="ECO:0000313" key="2">
    <source>
        <dbReference type="EMBL" id="PME64624.1"/>
    </source>
</evidence>
<dbReference type="RefSeq" id="WP_102268774.1">
    <property type="nucleotide sequence ID" value="NZ_MCSH01000161.1"/>
</dbReference>
<gene>
    <name evidence="2" type="ORF">BCV30_07585</name>
</gene>
<accession>A0A2N7BW17</accession>
<sequence>MTVNNTHTKKQAGSAAVEFPFVVLAMMIILWGFVAIYRLFSMQTQLDNVTYNLVNAISSTQLKPEQGKNGLPETLKGPLLVLAESYLPSSIARGDIGLLLESRVFDTATSTWEYKRLYAGRNCQSDSPIEQLTDMLVVGSGDPALDGRPSTLVQLTLCVETPFSYERLTLPKNLKSSSVVVGKHYG</sequence>
<keyword evidence="1" id="KW-1133">Transmembrane helix</keyword>
<dbReference type="Pfam" id="PF16964">
    <property type="entry name" value="TadF"/>
    <property type="match status" value="1"/>
</dbReference>
<organism evidence="2 3">
    <name type="scientific">Vibrio lentus</name>
    <dbReference type="NCBI Taxonomy" id="136468"/>
    <lineage>
        <taxon>Bacteria</taxon>
        <taxon>Pseudomonadati</taxon>
        <taxon>Pseudomonadota</taxon>
        <taxon>Gammaproteobacteria</taxon>
        <taxon>Vibrionales</taxon>
        <taxon>Vibrionaceae</taxon>
        <taxon>Vibrio</taxon>
    </lineage>
</organism>
<keyword evidence="1" id="KW-0812">Transmembrane</keyword>
<dbReference type="AlphaFoldDB" id="A0A2N7BW17"/>
<evidence type="ECO:0000313" key="3">
    <source>
        <dbReference type="Proteomes" id="UP000235778"/>
    </source>
</evidence>